<dbReference type="PANTHER" id="PTHR34835">
    <property type="entry name" value="OS07G0283600 PROTEIN-RELATED"/>
    <property type="match status" value="1"/>
</dbReference>
<feature type="region of interest" description="Disordered" evidence="1">
    <location>
        <begin position="1"/>
        <end position="25"/>
    </location>
</feature>
<comment type="caution">
    <text evidence="2">The sequence shown here is derived from an EMBL/GenBank/DDBJ whole genome shotgun (WGS) entry which is preliminary data.</text>
</comment>
<evidence type="ECO:0008006" key="4">
    <source>
        <dbReference type="Google" id="ProtNLM"/>
    </source>
</evidence>
<keyword evidence="3" id="KW-1185">Reference proteome</keyword>
<protein>
    <recommendedName>
        <fullName evidence="4">Aminotransferase-like plant mobile domain-containing protein</fullName>
    </recommendedName>
</protein>
<accession>A0A5J9STK0</accession>
<sequence>CNAKVRKDKMPRRSSKKATGDARNRASPARLFKLYEFMSEDQKDKIRGVGFGGLLEFKCDYMPADLSKWLIKDCFDAEKCQLVFPGRGTISVSGESAHDMLGLPNPTKGKAVKYEMDCDAIKFIHDKYGVDSGVAPRIKTFVEMLEKNDNCDDDYLRSWLMIAICTFLCPATGLGMSPRCYPPVVDVSVVDKLKWCDFVVDQLVIAKKKMGKRNSVKGCMFFLVILYLDSLEHNLEIPDCEPRIGAWTTKMMEKVVEMDRKEDGSFGKLKLKQTKHTVIDTSMPSCFGDIERFVSSKAPHGLSSQ</sequence>
<feature type="non-terminal residue" evidence="2">
    <location>
        <position position="1"/>
    </location>
</feature>
<dbReference type="PANTHER" id="PTHR34835:SF85">
    <property type="entry name" value="AMINOTRANSFERASE-LIKE PLANT MOBILE DOMAIN-CONTAINING PROTEIN"/>
    <property type="match status" value="1"/>
</dbReference>
<evidence type="ECO:0000256" key="1">
    <source>
        <dbReference type="SAM" id="MobiDB-lite"/>
    </source>
</evidence>
<dbReference type="Proteomes" id="UP000324897">
    <property type="component" value="Unassembled WGS sequence"/>
</dbReference>
<dbReference type="Gramene" id="TVU02299">
    <property type="protein sequence ID" value="TVU02299"/>
    <property type="gene ID" value="EJB05_52208"/>
</dbReference>
<feature type="non-terminal residue" evidence="2">
    <location>
        <position position="305"/>
    </location>
</feature>
<evidence type="ECO:0000313" key="3">
    <source>
        <dbReference type="Proteomes" id="UP000324897"/>
    </source>
</evidence>
<name>A0A5J9STK0_9POAL</name>
<dbReference type="EMBL" id="RWGY01000340">
    <property type="protein sequence ID" value="TVU02299.1"/>
    <property type="molecule type" value="Genomic_DNA"/>
</dbReference>
<evidence type="ECO:0000313" key="2">
    <source>
        <dbReference type="EMBL" id="TVU02299.1"/>
    </source>
</evidence>
<gene>
    <name evidence="2" type="ORF">EJB05_52208</name>
</gene>
<proteinExistence type="predicted"/>
<reference evidence="2 3" key="1">
    <citation type="journal article" date="2019" name="Sci. Rep.">
        <title>A high-quality genome of Eragrostis curvula grass provides insights into Poaceae evolution and supports new strategies to enhance forage quality.</title>
        <authorList>
            <person name="Carballo J."/>
            <person name="Santos B.A.C.M."/>
            <person name="Zappacosta D."/>
            <person name="Garbus I."/>
            <person name="Selva J.P."/>
            <person name="Gallo C.A."/>
            <person name="Diaz A."/>
            <person name="Albertini E."/>
            <person name="Caccamo M."/>
            <person name="Echenique V."/>
        </authorList>
    </citation>
    <scope>NUCLEOTIDE SEQUENCE [LARGE SCALE GENOMIC DNA]</scope>
    <source>
        <strain evidence="3">cv. Victoria</strain>
        <tissue evidence="2">Leaf</tissue>
    </source>
</reference>
<dbReference type="OrthoDB" id="669288at2759"/>
<organism evidence="2 3">
    <name type="scientific">Eragrostis curvula</name>
    <name type="common">weeping love grass</name>
    <dbReference type="NCBI Taxonomy" id="38414"/>
    <lineage>
        <taxon>Eukaryota</taxon>
        <taxon>Viridiplantae</taxon>
        <taxon>Streptophyta</taxon>
        <taxon>Embryophyta</taxon>
        <taxon>Tracheophyta</taxon>
        <taxon>Spermatophyta</taxon>
        <taxon>Magnoliopsida</taxon>
        <taxon>Liliopsida</taxon>
        <taxon>Poales</taxon>
        <taxon>Poaceae</taxon>
        <taxon>PACMAD clade</taxon>
        <taxon>Chloridoideae</taxon>
        <taxon>Eragrostideae</taxon>
        <taxon>Eragrostidinae</taxon>
        <taxon>Eragrostis</taxon>
    </lineage>
</organism>
<dbReference type="AlphaFoldDB" id="A0A5J9STK0"/>
<feature type="compositionally biased region" description="Basic residues" evidence="1">
    <location>
        <begin position="1"/>
        <end position="16"/>
    </location>
</feature>